<dbReference type="InterPro" id="IPR017452">
    <property type="entry name" value="GPCR_Rhodpsn_7TM"/>
</dbReference>
<evidence type="ECO:0000256" key="1">
    <source>
        <dbReference type="ARBA" id="ARBA00004370"/>
    </source>
</evidence>
<proteinExistence type="predicted"/>
<dbReference type="Proteomes" id="UP000095287">
    <property type="component" value="Unplaced"/>
</dbReference>
<feature type="transmembrane region" description="Helical" evidence="5">
    <location>
        <begin position="252"/>
        <end position="276"/>
    </location>
</feature>
<keyword evidence="3 5" id="KW-1133">Transmembrane helix</keyword>
<organism evidence="7 8">
    <name type="scientific">Steinernema glaseri</name>
    <dbReference type="NCBI Taxonomy" id="37863"/>
    <lineage>
        <taxon>Eukaryota</taxon>
        <taxon>Metazoa</taxon>
        <taxon>Ecdysozoa</taxon>
        <taxon>Nematoda</taxon>
        <taxon>Chromadorea</taxon>
        <taxon>Rhabditida</taxon>
        <taxon>Tylenchina</taxon>
        <taxon>Panagrolaimomorpha</taxon>
        <taxon>Strongyloidoidea</taxon>
        <taxon>Steinernematidae</taxon>
        <taxon>Steinernema</taxon>
    </lineage>
</organism>
<dbReference type="PROSITE" id="PS50262">
    <property type="entry name" value="G_PROTEIN_RECEP_F1_2"/>
    <property type="match status" value="1"/>
</dbReference>
<evidence type="ECO:0000256" key="5">
    <source>
        <dbReference type="SAM" id="Phobius"/>
    </source>
</evidence>
<feature type="domain" description="G-protein coupled receptors family 1 profile" evidence="6">
    <location>
        <begin position="24"/>
        <end position="227"/>
    </location>
</feature>
<keyword evidence="4 5" id="KW-0472">Membrane</keyword>
<dbReference type="Pfam" id="PF10328">
    <property type="entry name" value="7TM_GPCR_Srx"/>
    <property type="match status" value="1"/>
</dbReference>
<dbReference type="WBParaSite" id="L893_g1722.t1">
    <property type="protein sequence ID" value="L893_g1722.t1"/>
    <property type="gene ID" value="L893_g1722"/>
</dbReference>
<feature type="transmembrane region" description="Helical" evidence="5">
    <location>
        <begin position="82"/>
        <end position="103"/>
    </location>
</feature>
<keyword evidence="2 5" id="KW-0812">Transmembrane</keyword>
<evidence type="ECO:0000313" key="7">
    <source>
        <dbReference type="Proteomes" id="UP000095287"/>
    </source>
</evidence>
<dbReference type="SUPFAM" id="SSF81321">
    <property type="entry name" value="Family A G protein-coupled receptor-like"/>
    <property type="match status" value="1"/>
</dbReference>
<reference evidence="8" key="1">
    <citation type="submission" date="2016-11" db="UniProtKB">
        <authorList>
            <consortium name="WormBaseParasite"/>
        </authorList>
    </citation>
    <scope>IDENTIFICATION</scope>
</reference>
<feature type="transmembrane region" description="Helical" evidence="5">
    <location>
        <begin position="46"/>
        <end position="70"/>
    </location>
</feature>
<dbReference type="CDD" id="cd00637">
    <property type="entry name" value="7tm_classA_rhodopsin-like"/>
    <property type="match status" value="1"/>
</dbReference>
<dbReference type="InterPro" id="IPR019430">
    <property type="entry name" value="7TM_GPCR_serpentine_rcpt_Srx"/>
</dbReference>
<feature type="transmembrane region" description="Helical" evidence="5">
    <location>
        <begin position="12"/>
        <end position="34"/>
    </location>
</feature>
<comment type="subcellular location">
    <subcellularLocation>
        <location evidence="1">Membrane</location>
    </subcellularLocation>
</comment>
<name>A0A1I7YK27_9BILA</name>
<evidence type="ECO:0000313" key="8">
    <source>
        <dbReference type="WBParaSite" id="L893_g1722.t1"/>
    </source>
</evidence>
<dbReference type="PANTHER" id="PTHR23017:SF3">
    <property type="entry name" value="G-PROTEIN COUPLED RECEPTORS FAMILY 1 PROFILE DOMAIN-CONTAINING PROTEIN"/>
    <property type="match status" value="1"/>
</dbReference>
<evidence type="ECO:0000259" key="6">
    <source>
        <dbReference type="PROSITE" id="PS50262"/>
    </source>
</evidence>
<feature type="transmembrane region" description="Helical" evidence="5">
    <location>
        <begin position="176"/>
        <end position="201"/>
    </location>
</feature>
<accession>A0A1I7YK27</accession>
<keyword evidence="7" id="KW-1185">Reference proteome</keyword>
<feature type="transmembrane region" description="Helical" evidence="5">
    <location>
        <begin position="124"/>
        <end position="144"/>
    </location>
</feature>
<dbReference type="PANTHER" id="PTHR23017">
    <property type="entry name" value="SERPENTINE RECEPTOR, CLASS X"/>
    <property type="match status" value="1"/>
</dbReference>
<evidence type="ECO:0000256" key="2">
    <source>
        <dbReference type="ARBA" id="ARBA00022692"/>
    </source>
</evidence>
<dbReference type="AlphaFoldDB" id="A0A1I7YK27"/>
<protein>
    <submittedName>
        <fullName evidence="8">G_PROTEIN_RECEP_F1_2 domain-containing protein</fullName>
    </submittedName>
</protein>
<dbReference type="GO" id="GO:0016020">
    <property type="term" value="C:membrane"/>
    <property type="evidence" value="ECO:0007669"/>
    <property type="project" value="UniProtKB-SubCell"/>
</dbReference>
<sequence>MFLHSHNVTAGLFLEFAGWAGFMTNAFIVYRVIYAKVFGKTFGTLWISRGVAHCLESLLFVLFFGPIAIVDPYLFDLFLAQQIHHLVYCFRFAVFFSNLVIALNRAVMVLRPLAYKVLFSHQTTLMLIGLTWLISIASGAVNFLDPCQQTAMNSTMNYYAYRNDCNIVLHIYDVGFPPVCFIATAIIDGMALAKLYSLPIVRRELSSNMSLCSTRRAREIRLCYMILCEVITSGLIIVSIRFGFVVALEHEFVGFLLTSWVWGMHSAFDGLIVIFFNTEIHSLRRDGLTRPTSGISLSKQINENGKSSKFALLRNCSPVAMPNCS</sequence>
<evidence type="ECO:0000256" key="3">
    <source>
        <dbReference type="ARBA" id="ARBA00022989"/>
    </source>
</evidence>
<evidence type="ECO:0000256" key="4">
    <source>
        <dbReference type="ARBA" id="ARBA00023136"/>
    </source>
</evidence>
<dbReference type="Gene3D" id="1.20.1070.10">
    <property type="entry name" value="Rhodopsin 7-helix transmembrane proteins"/>
    <property type="match status" value="1"/>
</dbReference>
<feature type="transmembrane region" description="Helical" evidence="5">
    <location>
        <begin position="222"/>
        <end position="246"/>
    </location>
</feature>